<keyword evidence="2" id="KW-1185">Reference proteome</keyword>
<evidence type="ECO:0000313" key="1">
    <source>
        <dbReference type="EMBL" id="KAG2304486.1"/>
    </source>
</evidence>
<reference evidence="1 2" key="1">
    <citation type="submission" date="2020-02" db="EMBL/GenBank/DDBJ databases">
        <authorList>
            <person name="Ma Q."/>
            <person name="Huang Y."/>
            <person name="Song X."/>
            <person name="Pei D."/>
        </authorList>
    </citation>
    <scope>NUCLEOTIDE SEQUENCE [LARGE SCALE GENOMIC DNA]</scope>
    <source>
        <strain evidence="1">Sxm20200214</strain>
        <tissue evidence="1">Leaf</tissue>
    </source>
</reference>
<protein>
    <submittedName>
        <fullName evidence="1">Uncharacterized protein</fullName>
    </submittedName>
</protein>
<sequence length="112" mass="12713">MRAGKRGSELVHQPSILKRCNVSPMVNVSPCQIGKSGNFRNFFLKCVEFGNIDAVYYEGLHRSTTLGVEEGINFLERNIPTHVLSTLVVDIFYVCLGKEMEAITVFQQCEWR</sequence>
<gene>
    <name evidence="1" type="ORF">Bca52824_033137</name>
</gene>
<evidence type="ECO:0000313" key="2">
    <source>
        <dbReference type="Proteomes" id="UP000886595"/>
    </source>
</evidence>
<dbReference type="OrthoDB" id="10324685at2759"/>
<dbReference type="EMBL" id="JAAMPC010000007">
    <property type="protein sequence ID" value="KAG2304486.1"/>
    <property type="molecule type" value="Genomic_DNA"/>
</dbReference>
<accession>A0A8X7V877</accession>
<name>A0A8X7V877_BRACI</name>
<comment type="caution">
    <text evidence="1">The sequence shown here is derived from an EMBL/GenBank/DDBJ whole genome shotgun (WGS) entry which is preliminary data.</text>
</comment>
<organism evidence="1 2">
    <name type="scientific">Brassica carinata</name>
    <name type="common">Ethiopian mustard</name>
    <name type="synonym">Abyssinian cabbage</name>
    <dbReference type="NCBI Taxonomy" id="52824"/>
    <lineage>
        <taxon>Eukaryota</taxon>
        <taxon>Viridiplantae</taxon>
        <taxon>Streptophyta</taxon>
        <taxon>Embryophyta</taxon>
        <taxon>Tracheophyta</taxon>
        <taxon>Spermatophyta</taxon>
        <taxon>Magnoliopsida</taxon>
        <taxon>eudicotyledons</taxon>
        <taxon>Gunneridae</taxon>
        <taxon>Pentapetalae</taxon>
        <taxon>rosids</taxon>
        <taxon>malvids</taxon>
        <taxon>Brassicales</taxon>
        <taxon>Brassicaceae</taxon>
        <taxon>Brassiceae</taxon>
        <taxon>Brassica</taxon>
    </lineage>
</organism>
<dbReference type="Proteomes" id="UP000886595">
    <property type="component" value="Unassembled WGS sequence"/>
</dbReference>
<proteinExistence type="predicted"/>
<dbReference type="AlphaFoldDB" id="A0A8X7V877"/>